<evidence type="ECO:0000256" key="1">
    <source>
        <dbReference type="SAM" id="MobiDB-lite"/>
    </source>
</evidence>
<feature type="compositionally biased region" description="Polar residues" evidence="1">
    <location>
        <begin position="91"/>
        <end position="107"/>
    </location>
</feature>
<protein>
    <submittedName>
        <fullName evidence="2">Uncharacterized protein</fullName>
    </submittedName>
</protein>
<evidence type="ECO:0000313" key="3">
    <source>
        <dbReference type="Proteomes" id="UP001162162"/>
    </source>
</evidence>
<feature type="region of interest" description="Disordered" evidence="1">
    <location>
        <begin position="87"/>
        <end position="136"/>
    </location>
</feature>
<sequence>MGRKNKEKKSFKPFDCNNPPKSTPVKKPNNSLNTSSDLSDSSKVNDSSTDSAVVSVSQEIPENVSIEAPCKSKECAFKEDVYNKEYDNTKGSDNAQVEYSQTVSSKFDSNKKKHREKKQQMAKDEMSNASNNSWGSSNDSFMDSQNSTGVTNIDAEIFANESPVDVNFGNTPNVTVSNTSDNSINNYGTSSGGLNVNAVSFTPTYDIDKKNSHVLRDDTVQSASAFCKTLIHQEIKRQIIGPKIITKANIKHGGLLEVLEGVTSLSYQWTEEIN</sequence>
<reference evidence="2" key="1">
    <citation type="journal article" date="2023" name="Insect Mol. Biol.">
        <title>Genome sequencing provides insights into the evolution of gene families encoding plant cell wall-degrading enzymes in longhorned beetles.</title>
        <authorList>
            <person name="Shin N.R."/>
            <person name="Okamura Y."/>
            <person name="Kirsch R."/>
            <person name="Pauchet Y."/>
        </authorList>
    </citation>
    <scope>NUCLEOTIDE SEQUENCE</scope>
    <source>
        <strain evidence="2">AMC_N1</strain>
    </source>
</reference>
<accession>A0AAV8YFI5</accession>
<feature type="compositionally biased region" description="Low complexity" evidence="1">
    <location>
        <begin position="29"/>
        <end position="57"/>
    </location>
</feature>
<feature type="compositionally biased region" description="Low complexity" evidence="1">
    <location>
        <begin position="127"/>
        <end position="136"/>
    </location>
</feature>
<dbReference type="AlphaFoldDB" id="A0AAV8YFI5"/>
<comment type="caution">
    <text evidence="2">The sequence shown here is derived from an EMBL/GenBank/DDBJ whole genome shotgun (WGS) entry which is preliminary data.</text>
</comment>
<name>A0AAV8YFI5_9CUCU</name>
<dbReference type="Proteomes" id="UP001162162">
    <property type="component" value="Unassembled WGS sequence"/>
</dbReference>
<feature type="compositionally biased region" description="Basic residues" evidence="1">
    <location>
        <begin position="1"/>
        <end position="11"/>
    </location>
</feature>
<proteinExistence type="predicted"/>
<dbReference type="EMBL" id="JAPWTK010000120">
    <property type="protein sequence ID" value="KAJ8949320.1"/>
    <property type="molecule type" value="Genomic_DNA"/>
</dbReference>
<keyword evidence="3" id="KW-1185">Reference proteome</keyword>
<organism evidence="2 3">
    <name type="scientific">Aromia moschata</name>
    <dbReference type="NCBI Taxonomy" id="1265417"/>
    <lineage>
        <taxon>Eukaryota</taxon>
        <taxon>Metazoa</taxon>
        <taxon>Ecdysozoa</taxon>
        <taxon>Arthropoda</taxon>
        <taxon>Hexapoda</taxon>
        <taxon>Insecta</taxon>
        <taxon>Pterygota</taxon>
        <taxon>Neoptera</taxon>
        <taxon>Endopterygota</taxon>
        <taxon>Coleoptera</taxon>
        <taxon>Polyphaga</taxon>
        <taxon>Cucujiformia</taxon>
        <taxon>Chrysomeloidea</taxon>
        <taxon>Cerambycidae</taxon>
        <taxon>Cerambycinae</taxon>
        <taxon>Callichromatini</taxon>
        <taxon>Aromia</taxon>
    </lineage>
</organism>
<evidence type="ECO:0000313" key="2">
    <source>
        <dbReference type="EMBL" id="KAJ8949320.1"/>
    </source>
</evidence>
<gene>
    <name evidence="2" type="ORF">NQ318_006745</name>
</gene>
<feature type="region of interest" description="Disordered" evidence="1">
    <location>
        <begin position="1"/>
        <end position="69"/>
    </location>
</feature>